<feature type="transmembrane region" description="Helical" evidence="2">
    <location>
        <begin position="165"/>
        <end position="194"/>
    </location>
</feature>
<sequence length="246" mass="27560">MSDTAAFLAGCAVTGVAVLFVMRNDSISQTRVPPPLQSVSPTPEILAPPVPPPPSSHWSQEEGRSFRMESELDQQRNLSRDLSDQLRRQQDRTEDLKGQLEQQQRQTEDLKSQLEKQERNTEILINQIHEQQRLLERLSDQPIRTAMPIDALTEPRSNTTDIQTIITGVVGIVVLVVVAGGGLILFAIIVVVLLSSRRRPTRTIHIVHPGPNPYPTFASQPLLPARARTRPARHIDVEYYADGNYD</sequence>
<evidence type="ECO:0000313" key="3">
    <source>
        <dbReference type="EMBL" id="WAL61678.1"/>
    </source>
</evidence>
<protein>
    <submittedName>
        <fullName evidence="3">Uncharacterized protein</fullName>
    </submittedName>
</protein>
<organism evidence="3 4">
    <name type="scientific">Thermocoleostomius sinensis A174</name>
    <dbReference type="NCBI Taxonomy" id="2016057"/>
    <lineage>
        <taxon>Bacteria</taxon>
        <taxon>Bacillati</taxon>
        <taxon>Cyanobacteriota</taxon>
        <taxon>Cyanophyceae</taxon>
        <taxon>Oculatellales</taxon>
        <taxon>Oculatellaceae</taxon>
        <taxon>Thermocoleostomius</taxon>
    </lineage>
</organism>
<dbReference type="AlphaFoldDB" id="A0A9E8ZEI2"/>
<feature type="compositionally biased region" description="Basic and acidic residues" evidence="1">
    <location>
        <begin position="59"/>
        <end position="98"/>
    </location>
</feature>
<keyword evidence="4" id="KW-1185">Reference proteome</keyword>
<evidence type="ECO:0000313" key="4">
    <source>
        <dbReference type="Proteomes" id="UP001163152"/>
    </source>
</evidence>
<proteinExistence type="predicted"/>
<dbReference type="KEGG" id="tsin:OXH18_06760"/>
<accession>A0A9E8ZEI2</accession>
<name>A0A9E8ZEI2_9CYAN</name>
<feature type="compositionally biased region" description="Pro residues" evidence="1">
    <location>
        <begin position="46"/>
        <end position="55"/>
    </location>
</feature>
<gene>
    <name evidence="3" type="ORF">OXH18_06760</name>
</gene>
<evidence type="ECO:0000256" key="1">
    <source>
        <dbReference type="SAM" id="MobiDB-lite"/>
    </source>
</evidence>
<feature type="region of interest" description="Disordered" evidence="1">
    <location>
        <begin position="29"/>
        <end position="115"/>
    </location>
</feature>
<dbReference type="RefSeq" id="WP_268611701.1">
    <property type="nucleotide sequence ID" value="NZ_CP113797.1"/>
</dbReference>
<dbReference type="Proteomes" id="UP001163152">
    <property type="component" value="Chromosome"/>
</dbReference>
<keyword evidence="2" id="KW-0812">Transmembrane</keyword>
<keyword evidence="2" id="KW-1133">Transmembrane helix</keyword>
<dbReference type="EMBL" id="CP113797">
    <property type="protein sequence ID" value="WAL61678.1"/>
    <property type="molecule type" value="Genomic_DNA"/>
</dbReference>
<evidence type="ECO:0000256" key="2">
    <source>
        <dbReference type="SAM" id="Phobius"/>
    </source>
</evidence>
<keyword evidence="2" id="KW-0472">Membrane</keyword>
<reference evidence="3" key="1">
    <citation type="submission" date="2022-12" db="EMBL/GenBank/DDBJ databases">
        <title>Polyphasic identification of a Novel Hot-Spring Cyanobacterium Ocullathermofonsia sinensis gen nov. sp. nov. and Genomic Insights on its Adaptations to the Thermal Habitat.</title>
        <authorList>
            <person name="Daroch M."/>
            <person name="Tang J."/>
            <person name="Jiang Y."/>
        </authorList>
    </citation>
    <scope>NUCLEOTIDE SEQUENCE</scope>
    <source>
        <strain evidence="3">PKUAC-SCTA174</strain>
    </source>
</reference>
<feature type="compositionally biased region" description="Basic and acidic residues" evidence="1">
    <location>
        <begin position="106"/>
        <end position="115"/>
    </location>
</feature>